<dbReference type="SUPFAM" id="SSF56281">
    <property type="entry name" value="Metallo-hydrolase/oxidoreductase"/>
    <property type="match status" value="1"/>
</dbReference>
<organism evidence="11 12">
    <name type="scientific">Cyclospora cayetanensis</name>
    <dbReference type="NCBI Taxonomy" id="88456"/>
    <lineage>
        <taxon>Eukaryota</taxon>
        <taxon>Sar</taxon>
        <taxon>Alveolata</taxon>
        <taxon>Apicomplexa</taxon>
        <taxon>Conoidasida</taxon>
        <taxon>Coccidia</taxon>
        <taxon>Eucoccidiorida</taxon>
        <taxon>Eimeriorina</taxon>
        <taxon>Eimeriidae</taxon>
        <taxon>Cyclospora</taxon>
    </lineage>
</organism>
<evidence type="ECO:0000256" key="1">
    <source>
        <dbReference type="ARBA" id="ARBA00001623"/>
    </source>
</evidence>
<dbReference type="PIRSF" id="PIRSF005457">
    <property type="entry name" value="Glx"/>
    <property type="match status" value="1"/>
</dbReference>
<dbReference type="EMBL" id="JROU02000440">
    <property type="protein sequence ID" value="OEH79267.1"/>
    <property type="molecule type" value="Genomic_DNA"/>
</dbReference>
<keyword evidence="12" id="KW-1185">Reference proteome</keyword>
<dbReference type="InParanoid" id="A0A1D3D757"/>
<dbReference type="SMART" id="SM00849">
    <property type="entry name" value="Lactamase_B"/>
    <property type="match status" value="1"/>
</dbReference>
<evidence type="ECO:0000256" key="9">
    <source>
        <dbReference type="ARBA" id="ARBA00031044"/>
    </source>
</evidence>
<gene>
    <name evidence="11" type="ORF">cyc_06158</name>
</gene>
<evidence type="ECO:0000259" key="10">
    <source>
        <dbReference type="SMART" id="SM00849"/>
    </source>
</evidence>
<evidence type="ECO:0000256" key="3">
    <source>
        <dbReference type="ARBA" id="ARBA00004963"/>
    </source>
</evidence>
<sequence>MACAEVILVPTLSDNYAYVIIDKKTKAAACVDPAEPEKVVAAAKERDVTLRACLCTHKHADHSGGNERIKQLVPDIEVFCSAYEDTPGRTRAVYDGESFRIGKRHDTLKERRDLHVKVMHAPCHTSGHVLYYMESRTDMNANPIIFTGDTLFLAGCGRFFEGDATQMHRALMKSIAALPAETLVYCGHEYSVSNLRFAASIEPNNMALEAKLEWAQKQRAEGRPTIPSSIGEEKAYNPFMRCDRREIQKAVGAPEGDEVQTMHILRERKNMFRG</sequence>
<evidence type="ECO:0000256" key="4">
    <source>
        <dbReference type="ARBA" id="ARBA00006759"/>
    </source>
</evidence>
<dbReference type="GO" id="GO:0019243">
    <property type="term" value="P:methylglyoxal catabolic process to D-lactate via S-lactoyl-glutathione"/>
    <property type="evidence" value="ECO:0007669"/>
    <property type="project" value="InterPro"/>
</dbReference>
<evidence type="ECO:0000256" key="5">
    <source>
        <dbReference type="ARBA" id="ARBA00011917"/>
    </source>
</evidence>
<dbReference type="HAMAP" id="MF_01374">
    <property type="entry name" value="Glyoxalase_2"/>
    <property type="match status" value="1"/>
</dbReference>
<dbReference type="VEuPathDB" id="ToxoDB:cyc_06158"/>
<dbReference type="Proteomes" id="UP000095192">
    <property type="component" value="Unassembled WGS sequence"/>
</dbReference>
<evidence type="ECO:0000256" key="7">
    <source>
        <dbReference type="ARBA" id="ARBA00022801"/>
    </source>
</evidence>
<keyword evidence="6" id="KW-0479">Metal-binding</keyword>
<evidence type="ECO:0000313" key="11">
    <source>
        <dbReference type="EMBL" id="OEH79267.1"/>
    </source>
</evidence>
<comment type="similarity">
    <text evidence="4">Belongs to the metallo-beta-lactamase superfamily. Glyoxalase II family.</text>
</comment>
<keyword evidence="7 11" id="KW-0378">Hydrolase</keyword>
<dbReference type="Pfam" id="PF16123">
    <property type="entry name" value="HAGH_C"/>
    <property type="match status" value="1"/>
</dbReference>
<dbReference type="FunCoup" id="A0A1D3D757">
    <property type="interactions" value="83"/>
</dbReference>
<feature type="domain" description="Metallo-beta-lactamase" evidence="10">
    <location>
        <begin position="14"/>
        <end position="188"/>
    </location>
</feature>
<dbReference type="Gene3D" id="3.60.15.10">
    <property type="entry name" value="Ribonuclease Z/Hydroxyacylglutathione hydrolase-like"/>
    <property type="match status" value="1"/>
</dbReference>
<dbReference type="InterPro" id="IPR032282">
    <property type="entry name" value="HAGH_C"/>
</dbReference>
<dbReference type="EC" id="3.1.2.6" evidence="5"/>
<accession>A0A1D3D757</accession>
<dbReference type="GO" id="GO:0046872">
    <property type="term" value="F:metal ion binding"/>
    <property type="evidence" value="ECO:0007669"/>
    <property type="project" value="UniProtKB-KW"/>
</dbReference>
<dbReference type="InterPro" id="IPR035680">
    <property type="entry name" value="Clx_II_MBL"/>
</dbReference>
<dbReference type="InterPro" id="IPR036866">
    <property type="entry name" value="RibonucZ/Hydroxyglut_hydro"/>
</dbReference>
<dbReference type="Pfam" id="PF00753">
    <property type="entry name" value="Lactamase_B"/>
    <property type="match status" value="1"/>
</dbReference>
<keyword evidence="8" id="KW-0862">Zinc</keyword>
<comment type="cofactor">
    <cofactor evidence="2">
        <name>Zn(2+)</name>
        <dbReference type="ChEBI" id="CHEBI:29105"/>
    </cofactor>
</comment>
<dbReference type="InterPro" id="IPR017782">
    <property type="entry name" value="Hydroxyacylglutathione_Hdrlase"/>
</dbReference>
<comment type="catalytic activity">
    <reaction evidence="1">
        <text>an S-(2-hydroxyacyl)glutathione + H2O = a 2-hydroxy carboxylate + glutathione + H(+)</text>
        <dbReference type="Rhea" id="RHEA:21864"/>
        <dbReference type="ChEBI" id="CHEBI:15377"/>
        <dbReference type="ChEBI" id="CHEBI:15378"/>
        <dbReference type="ChEBI" id="CHEBI:57925"/>
        <dbReference type="ChEBI" id="CHEBI:58896"/>
        <dbReference type="ChEBI" id="CHEBI:71261"/>
        <dbReference type="EC" id="3.1.2.6"/>
    </reaction>
</comment>
<dbReference type="InterPro" id="IPR001279">
    <property type="entry name" value="Metallo-B-lactamas"/>
</dbReference>
<comment type="caution">
    <text evidence="11">The sequence shown here is derived from an EMBL/GenBank/DDBJ whole genome shotgun (WGS) entry which is preliminary data.</text>
</comment>
<proteinExistence type="inferred from homology"/>
<dbReference type="NCBIfam" id="TIGR03413">
    <property type="entry name" value="GSH_gloB"/>
    <property type="match status" value="1"/>
</dbReference>
<name>A0A1D3D757_9EIME</name>
<dbReference type="AlphaFoldDB" id="A0A1D3D757"/>
<dbReference type="CDD" id="cd07723">
    <property type="entry name" value="hydroxyacylglutathione_hydrolase_MBL-fold"/>
    <property type="match status" value="1"/>
</dbReference>
<protein>
    <recommendedName>
        <fullName evidence="5">hydroxyacylglutathione hydrolase</fullName>
        <ecNumber evidence="5">3.1.2.6</ecNumber>
    </recommendedName>
    <alternativeName>
        <fullName evidence="9">Glyoxalase II</fullName>
    </alternativeName>
</protein>
<evidence type="ECO:0000256" key="8">
    <source>
        <dbReference type="ARBA" id="ARBA00022833"/>
    </source>
</evidence>
<evidence type="ECO:0000256" key="2">
    <source>
        <dbReference type="ARBA" id="ARBA00001947"/>
    </source>
</evidence>
<evidence type="ECO:0000313" key="12">
    <source>
        <dbReference type="Proteomes" id="UP000095192"/>
    </source>
</evidence>
<comment type="pathway">
    <text evidence="3">Secondary metabolite metabolism; methylglyoxal degradation; (R)-lactate from methylglyoxal: step 2/2.</text>
</comment>
<dbReference type="PANTHER" id="PTHR11935">
    <property type="entry name" value="BETA LACTAMASE DOMAIN"/>
    <property type="match status" value="1"/>
</dbReference>
<dbReference type="GO" id="GO:0004416">
    <property type="term" value="F:hydroxyacylglutathione hydrolase activity"/>
    <property type="evidence" value="ECO:0007669"/>
    <property type="project" value="UniProtKB-EC"/>
</dbReference>
<evidence type="ECO:0000256" key="6">
    <source>
        <dbReference type="ARBA" id="ARBA00022723"/>
    </source>
</evidence>
<dbReference type="PANTHER" id="PTHR11935:SF94">
    <property type="entry name" value="TENZING NORGAY, ISOFORM C"/>
    <property type="match status" value="1"/>
</dbReference>
<reference evidence="11 12" key="1">
    <citation type="journal article" date="2016" name="BMC Genomics">
        <title>Comparative genomics reveals Cyclospora cayetanensis possesses coccidia-like metabolism and invasion components but unique surface antigens.</title>
        <authorList>
            <person name="Liu S."/>
            <person name="Wang L."/>
            <person name="Zheng H."/>
            <person name="Xu Z."/>
            <person name="Roellig D.M."/>
            <person name="Li N."/>
            <person name="Frace M.A."/>
            <person name="Tang K."/>
            <person name="Arrowood M.J."/>
            <person name="Moss D.M."/>
            <person name="Zhang L."/>
            <person name="Feng Y."/>
            <person name="Xiao L."/>
        </authorList>
    </citation>
    <scope>NUCLEOTIDE SEQUENCE [LARGE SCALE GENOMIC DNA]</scope>
    <source>
        <strain evidence="11 12">CHN_HEN01</strain>
    </source>
</reference>
<dbReference type="VEuPathDB" id="ToxoDB:LOC34622390"/>